<feature type="signal peptide" evidence="1">
    <location>
        <begin position="1"/>
        <end position="22"/>
    </location>
</feature>
<dbReference type="Proteomes" id="UP001330434">
    <property type="component" value="Chromosome"/>
</dbReference>
<keyword evidence="3" id="KW-1185">Reference proteome</keyword>
<dbReference type="RefSeq" id="WP_331256282.1">
    <property type="nucleotide sequence ID" value="NZ_CP133270.1"/>
</dbReference>
<gene>
    <name evidence="2" type="ORF">Bealeia1_01771</name>
</gene>
<organism evidence="2 3">
    <name type="scientific">Candidatus Bealeia paramacronuclearis</name>
    <dbReference type="NCBI Taxonomy" id="1921001"/>
    <lineage>
        <taxon>Bacteria</taxon>
        <taxon>Pseudomonadati</taxon>
        <taxon>Pseudomonadota</taxon>
        <taxon>Alphaproteobacteria</taxon>
        <taxon>Holosporales</taxon>
        <taxon>Holosporaceae</taxon>
        <taxon>Candidatus Bealeia</taxon>
    </lineage>
</organism>
<reference evidence="2 3" key="1">
    <citation type="journal article" date="2024" name="Environ. Microbiol.">
        <title>Novel evolutionary insights on the interactions of the Holosporales (Alphaproteobacteria) with eukaryotic hosts from comparative genomics.</title>
        <authorList>
            <person name="Giovannini M."/>
            <person name="Petroni G."/>
            <person name="Castelli M."/>
        </authorList>
    </citation>
    <scope>NUCLEOTIDE SEQUENCE [LARGE SCALE GENOMIC DNA]</scope>
    <source>
        <strain evidence="2 3">US_Bl 15I1</strain>
    </source>
</reference>
<evidence type="ECO:0000256" key="1">
    <source>
        <dbReference type="SAM" id="SignalP"/>
    </source>
</evidence>
<keyword evidence="1" id="KW-0732">Signal</keyword>
<dbReference type="EMBL" id="CP133270">
    <property type="protein sequence ID" value="WVX67558.1"/>
    <property type="molecule type" value="Genomic_DNA"/>
</dbReference>
<sequence>MKKILIFPILLGGLCSPYQANADTITLEDVLNNINFQGLCKASGGSQELGKDVSEKVDALITNTNKNILELRLFLQKNKNNEAAMDLNKKLLTVYNQLTVINIPYLFFQGCSVNEKSSQHK</sequence>
<evidence type="ECO:0000313" key="2">
    <source>
        <dbReference type="EMBL" id="WVX67558.1"/>
    </source>
</evidence>
<accession>A0ABZ2C7T9</accession>
<feature type="chain" id="PRO_5045702823" evidence="1">
    <location>
        <begin position="23"/>
        <end position="121"/>
    </location>
</feature>
<name>A0ABZ2C7T9_9PROT</name>
<evidence type="ECO:0000313" key="3">
    <source>
        <dbReference type="Proteomes" id="UP001330434"/>
    </source>
</evidence>
<protein>
    <submittedName>
        <fullName evidence="2">Uncharacterized protein</fullName>
    </submittedName>
</protein>
<proteinExistence type="predicted"/>